<dbReference type="AlphaFoldDB" id="A0A2U9IGI1"/>
<dbReference type="InterPro" id="IPR014756">
    <property type="entry name" value="Ig_E-set"/>
</dbReference>
<dbReference type="SUPFAM" id="SSF51445">
    <property type="entry name" value="(Trans)glycosidases"/>
    <property type="match status" value="1"/>
</dbReference>
<keyword evidence="9 14" id="KW-0326">Glycosidase</keyword>
<dbReference type="NCBIfam" id="TIGR02402">
    <property type="entry name" value="trehalose_TreZ"/>
    <property type="match status" value="1"/>
</dbReference>
<evidence type="ECO:0000256" key="6">
    <source>
        <dbReference type="ARBA" id="ARBA00022490"/>
    </source>
</evidence>
<comment type="pathway">
    <text evidence="2 14">Glycan biosynthesis; trehalose biosynthesis.</text>
</comment>
<keyword evidence="8" id="KW-0119">Carbohydrate metabolism</keyword>
<dbReference type="GO" id="GO:0005992">
    <property type="term" value="P:trehalose biosynthetic process"/>
    <property type="evidence" value="ECO:0007669"/>
    <property type="project" value="UniProtKB-UniRule"/>
</dbReference>
<feature type="binding site" evidence="16">
    <location>
        <begin position="256"/>
        <end position="261"/>
    </location>
    <ligand>
        <name>substrate</name>
    </ligand>
</feature>
<keyword evidence="20" id="KW-1185">Reference proteome</keyword>
<evidence type="ECO:0000259" key="18">
    <source>
        <dbReference type="SMART" id="SM00642"/>
    </source>
</evidence>
<gene>
    <name evidence="19" type="primary">treZ</name>
    <name evidence="19" type="ORF">DFR85_11615</name>
</gene>
<dbReference type="InterPro" id="IPR006047">
    <property type="entry name" value="GH13_cat_dom"/>
</dbReference>
<evidence type="ECO:0000256" key="10">
    <source>
        <dbReference type="ARBA" id="ARBA00032057"/>
    </source>
</evidence>
<feature type="active site" description="Proton donor" evidence="15">
    <location>
        <position position="295"/>
    </location>
</feature>
<dbReference type="CDD" id="cd02853">
    <property type="entry name" value="E_set_MTHase_like_N"/>
    <property type="match status" value="1"/>
</dbReference>
<dbReference type="InterPro" id="IPR017853">
    <property type="entry name" value="GH"/>
</dbReference>
<feature type="domain" description="Glycosyl hydrolase family 13 catalytic" evidence="18">
    <location>
        <begin position="112"/>
        <end position="456"/>
    </location>
</feature>
<dbReference type="PANTHER" id="PTHR43651:SF11">
    <property type="entry name" value="MALTO-OLIGOSYLTREHALOSE TREHALOHYDROLASE"/>
    <property type="match status" value="1"/>
</dbReference>
<comment type="catalytic activity">
    <reaction evidence="12 14">
        <text>hydrolysis of (1-&gt;4)-alpha-D-glucosidic linkage in 4-alpha-D-[(1-&gt;4)-alpha-D-glucanosyl]n trehalose to yield trehalose and (1-&gt;4)-alpha-D-glucan.</text>
        <dbReference type="EC" id="3.2.1.141"/>
    </reaction>
</comment>
<dbReference type="GO" id="GO:0033942">
    <property type="term" value="F:4-alpha-D-(1-&gt;4)-alpha-D-glucanotrehalose trehalohydrolase activity"/>
    <property type="evidence" value="ECO:0007669"/>
    <property type="project" value="UniProtKB-EC"/>
</dbReference>
<evidence type="ECO:0000256" key="2">
    <source>
        <dbReference type="ARBA" id="ARBA00005199"/>
    </source>
</evidence>
<evidence type="ECO:0000256" key="15">
    <source>
        <dbReference type="PIRSR" id="PIRSR006337-1"/>
    </source>
</evidence>
<evidence type="ECO:0000256" key="17">
    <source>
        <dbReference type="PIRSR" id="PIRSR006337-3"/>
    </source>
</evidence>
<dbReference type="GeneID" id="36832813"/>
<dbReference type="Gene3D" id="1.10.10.760">
    <property type="entry name" value="E-set domains of sugar-utilizing enzymes"/>
    <property type="match status" value="1"/>
</dbReference>
<comment type="similarity">
    <text evidence="3 14">Belongs to the glycosyl hydrolase 13 family.</text>
</comment>
<evidence type="ECO:0000256" key="5">
    <source>
        <dbReference type="ARBA" id="ARBA00015938"/>
    </source>
</evidence>
<dbReference type="SMART" id="SM00642">
    <property type="entry name" value="Aamy"/>
    <property type="match status" value="1"/>
</dbReference>
<dbReference type="EC" id="3.2.1.141" evidence="4 13"/>
<dbReference type="SUPFAM" id="SSF51011">
    <property type="entry name" value="Glycosyl hydrolase domain"/>
    <property type="match status" value="1"/>
</dbReference>
<dbReference type="InterPro" id="IPR044901">
    <property type="entry name" value="Trehalose_TreZ_E-set_sf"/>
</dbReference>
<dbReference type="Pfam" id="PF00128">
    <property type="entry name" value="Alpha-amylase"/>
    <property type="match status" value="1"/>
</dbReference>
<keyword evidence="7 14" id="KW-0378">Hydrolase</keyword>
<dbReference type="Gene3D" id="2.60.40.1180">
    <property type="entry name" value="Golgi alpha-mannosidase II"/>
    <property type="match status" value="1"/>
</dbReference>
<evidence type="ECO:0000313" key="19">
    <source>
        <dbReference type="EMBL" id="AWR95148.1"/>
    </source>
</evidence>
<feature type="active site" description="Nucleophile" evidence="15">
    <location>
        <position position="258"/>
    </location>
</feature>
<reference evidence="19 20" key="1">
    <citation type="submission" date="2018-05" db="EMBL/GenBank/DDBJ databases">
        <title>Complete Genome Sequences of Extremely Thermoacidophilic, Metal-Mobilizing Type-Strain Members of the Archaeal Family Sulfolobaceae: Acidianus brierleyi DSM-1651T, Acidianus sulfidivorans DSM-18786T, Metallosphaera hakonensis DSM-7519T, and Metallosphaera prunae DSM-10039T.</title>
        <authorList>
            <person name="Counts J.A."/>
            <person name="Kelly R.M."/>
        </authorList>
    </citation>
    <scope>NUCLEOTIDE SEQUENCE [LARGE SCALE GENOMIC DNA]</scope>
    <source>
        <strain evidence="19 20">DSM 1651</strain>
    </source>
</reference>
<dbReference type="CDD" id="cd11325">
    <property type="entry name" value="AmyAc_GTHase"/>
    <property type="match status" value="1"/>
</dbReference>
<evidence type="ECO:0000256" key="16">
    <source>
        <dbReference type="PIRSR" id="PIRSR006337-2"/>
    </source>
</evidence>
<dbReference type="KEGG" id="abri:DFR85_11615"/>
<evidence type="ECO:0000256" key="1">
    <source>
        <dbReference type="ARBA" id="ARBA00004496"/>
    </source>
</evidence>
<dbReference type="Gene3D" id="3.20.20.80">
    <property type="entry name" value="Glycosidases"/>
    <property type="match status" value="1"/>
</dbReference>
<dbReference type="InterPro" id="IPR012768">
    <property type="entry name" value="Trehalose_TreZ"/>
</dbReference>
<dbReference type="Pfam" id="PF09071">
    <property type="entry name" value="Alpha-amyl_C"/>
    <property type="match status" value="1"/>
</dbReference>
<dbReference type="SUPFAM" id="SSF81296">
    <property type="entry name" value="E set domains"/>
    <property type="match status" value="1"/>
</dbReference>
<dbReference type="UniPathway" id="UPA00299"/>
<evidence type="ECO:0000256" key="7">
    <source>
        <dbReference type="ARBA" id="ARBA00022801"/>
    </source>
</evidence>
<evidence type="ECO:0000256" key="14">
    <source>
        <dbReference type="PIRNR" id="PIRNR006337"/>
    </source>
</evidence>
<evidence type="ECO:0000256" key="8">
    <source>
        <dbReference type="ARBA" id="ARBA00023277"/>
    </source>
</evidence>
<protein>
    <recommendedName>
        <fullName evidence="5 13">Malto-oligosyltrehalose trehalohydrolase</fullName>
        <shortName evidence="14">MTHase</shortName>
        <ecNumber evidence="4 13">3.2.1.141</ecNumber>
    </recommendedName>
    <alternativeName>
        <fullName evidence="11 14">4-alpha-D-((1-&gt;4)-alpha-D-glucano)trehalose trehalohydrolase</fullName>
    </alternativeName>
    <alternativeName>
        <fullName evidence="10 14">Maltooligosyl trehalose trehalohydrolase</fullName>
    </alternativeName>
</protein>
<dbReference type="InterPro" id="IPR013780">
    <property type="entry name" value="Glyco_hydro_b"/>
</dbReference>
<feature type="binding site" evidence="16">
    <location>
        <begin position="388"/>
        <end position="393"/>
    </location>
    <ligand>
        <name>substrate</name>
    </ligand>
</feature>
<feature type="binding site" evidence="16">
    <location>
        <begin position="320"/>
        <end position="324"/>
    </location>
    <ligand>
        <name>substrate</name>
    </ligand>
</feature>
<dbReference type="PANTHER" id="PTHR43651">
    <property type="entry name" value="1,4-ALPHA-GLUCAN-BRANCHING ENZYME"/>
    <property type="match status" value="1"/>
</dbReference>
<evidence type="ECO:0000256" key="9">
    <source>
        <dbReference type="ARBA" id="ARBA00023295"/>
    </source>
</evidence>
<dbReference type="Proteomes" id="UP000248044">
    <property type="component" value="Chromosome"/>
</dbReference>
<evidence type="ECO:0000256" key="4">
    <source>
        <dbReference type="ARBA" id="ARBA00012268"/>
    </source>
</evidence>
<evidence type="ECO:0000256" key="13">
    <source>
        <dbReference type="NCBIfam" id="TIGR02402"/>
    </source>
</evidence>
<dbReference type="RefSeq" id="WP_110271029.1">
    <property type="nucleotide sequence ID" value="NZ_CP029289.2"/>
</dbReference>
<dbReference type="EMBL" id="CP029289">
    <property type="protein sequence ID" value="AWR95148.1"/>
    <property type="molecule type" value="Genomic_DNA"/>
</dbReference>
<dbReference type="Gene3D" id="2.60.40.10">
    <property type="entry name" value="Immunoglobulins"/>
    <property type="match status" value="1"/>
</dbReference>
<sequence>MPWKLDLGANCEKSNVSFRIWSPYYDSLSIVLYKQNKKEIVEMNKEDKGYFSLKDKDVEYYSYLIENMEIPDPASRYQPEGVHGKSKVLCENFNWEDKEWEGIDQNNLIIYELHVGTFSERGDFQGVIEKLDYLKNLGITAIELMPVSQFGGKRNWGYDGVFLYAVQNSYGGPYELKRLVNEAHKKGLGVILDVVYNHVGPEGNYLGKFGPYFSSRYTTPWGPIFNYDEAWSDEVRHYVTQNALYWIYEYHMDGLRLDAVHSIYDISPKHILSEISDKIKIAESELKRKINLIAESDLNDPKIISPKEKCGYNIDAQWSDDFHHALHAYATGERDSYYEDFGSIEQIVKALEKVFIYDGVYSNFRKKTHGAPVGDLGGNKFIVYIQNHDQIGNRKDGKRLLNLIDKQNFLILSTLYFMSPYIPMIFMGEEYGEKNPFLFFTDFSDVQLINALREGRKKELGEYYYDPQSDDTYNKSKLSWKIDYEILNFYKNIIKIKKELDHSRNILVKIEDNSLLIERDKLLVVAAFKDSTIHLKKKWKLILSTAEFPEYIEGEIKIGRGAAIYRNAN</sequence>
<dbReference type="GO" id="GO:0005737">
    <property type="term" value="C:cytoplasm"/>
    <property type="evidence" value="ECO:0007669"/>
    <property type="project" value="UniProtKB-SubCell"/>
</dbReference>
<proteinExistence type="inferred from homology"/>
<feature type="site" description="Transition state stabilizer" evidence="17">
    <location>
        <position position="389"/>
    </location>
</feature>
<evidence type="ECO:0000256" key="11">
    <source>
        <dbReference type="ARBA" id="ARBA00033284"/>
    </source>
</evidence>
<accession>A0A2U9IGI1</accession>
<dbReference type="PIRSF" id="PIRSF006337">
    <property type="entry name" value="Trehalose_TreZ"/>
    <property type="match status" value="1"/>
</dbReference>
<evidence type="ECO:0000256" key="12">
    <source>
        <dbReference type="ARBA" id="ARBA00034013"/>
    </source>
</evidence>
<keyword evidence="6" id="KW-0963">Cytoplasm</keyword>
<evidence type="ECO:0000313" key="20">
    <source>
        <dbReference type="Proteomes" id="UP000248044"/>
    </source>
</evidence>
<evidence type="ECO:0000256" key="3">
    <source>
        <dbReference type="ARBA" id="ARBA00008061"/>
    </source>
</evidence>
<dbReference type="InterPro" id="IPR013783">
    <property type="entry name" value="Ig-like_fold"/>
</dbReference>
<dbReference type="InterPro" id="IPR015156">
    <property type="entry name" value="Maltooligo_trehalose_arc_C"/>
</dbReference>
<dbReference type="OrthoDB" id="18347at2157"/>
<name>A0A2U9IGI1_9CREN</name>
<organism evidence="19 20">
    <name type="scientific">Acidianus brierleyi</name>
    <dbReference type="NCBI Taxonomy" id="41673"/>
    <lineage>
        <taxon>Archaea</taxon>
        <taxon>Thermoproteota</taxon>
        <taxon>Thermoprotei</taxon>
        <taxon>Sulfolobales</taxon>
        <taxon>Sulfolobaceae</taxon>
        <taxon>Acidianus</taxon>
    </lineage>
</organism>
<comment type="subcellular location">
    <subcellularLocation>
        <location evidence="1 15">Cytoplasm</location>
    </subcellularLocation>
</comment>